<keyword evidence="5" id="KW-1185">Reference proteome</keyword>
<dbReference type="PANTHER" id="PTHR30629:SF2">
    <property type="entry name" value="PROPHAGE INTEGRASE INTS-RELATED"/>
    <property type="match status" value="1"/>
</dbReference>
<evidence type="ECO:0000313" key="4">
    <source>
        <dbReference type="EMBL" id="BDV35758.1"/>
    </source>
</evidence>
<dbReference type="PANTHER" id="PTHR30629">
    <property type="entry name" value="PROPHAGE INTEGRASE"/>
    <property type="match status" value="1"/>
</dbReference>
<accession>A0ABM8ECL3</accession>
<dbReference type="InterPro" id="IPR050808">
    <property type="entry name" value="Phage_Integrase"/>
</dbReference>
<protein>
    <recommendedName>
        <fullName evidence="3">Tyr recombinase domain-containing protein</fullName>
    </recommendedName>
</protein>
<evidence type="ECO:0000259" key="3">
    <source>
        <dbReference type="Pfam" id="PF00589"/>
    </source>
</evidence>
<reference evidence="4 5" key="1">
    <citation type="journal article" date="2023" name="Int. J. Syst. Evol. Microbiol.">
        <title>Methylocystis iwaonis sp. nov., a type II methane-oxidizing bacterium from surface soil of a rice paddy field in Japan, and emended description of the genus Methylocystis (ex Whittenbury et al. 1970) Bowman et al. 1993.</title>
        <authorList>
            <person name="Kaise H."/>
            <person name="Sawadogo J.B."/>
            <person name="Alam M.S."/>
            <person name="Ueno C."/>
            <person name="Dianou D."/>
            <person name="Shinjo R."/>
            <person name="Asakawa S."/>
        </authorList>
    </citation>
    <scope>NUCLEOTIDE SEQUENCE [LARGE SCALE GENOMIC DNA]</scope>
    <source>
        <strain evidence="4 5">SS37A-Re</strain>
    </source>
</reference>
<dbReference type="RefSeq" id="WP_350356499.1">
    <property type="nucleotide sequence ID" value="NZ_AP027142.1"/>
</dbReference>
<gene>
    <name evidence="4" type="ORF">SS37A_32870</name>
</gene>
<dbReference type="Pfam" id="PF00589">
    <property type="entry name" value="Phage_integrase"/>
    <property type="match status" value="1"/>
</dbReference>
<dbReference type="EMBL" id="AP027142">
    <property type="protein sequence ID" value="BDV35758.1"/>
    <property type="molecule type" value="Genomic_DNA"/>
</dbReference>
<dbReference type="Proteomes" id="UP001317629">
    <property type="component" value="Chromosome"/>
</dbReference>
<dbReference type="InterPro" id="IPR011010">
    <property type="entry name" value="DNA_brk_join_enz"/>
</dbReference>
<dbReference type="InterPro" id="IPR002104">
    <property type="entry name" value="Integrase_catalytic"/>
</dbReference>
<name>A0ABM8ECL3_9HYPH</name>
<evidence type="ECO:0000313" key="5">
    <source>
        <dbReference type="Proteomes" id="UP001317629"/>
    </source>
</evidence>
<evidence type="ECO:0000256" key="1">
    <source>
        <dbReference type="ARBA" id="ARBA00008857"/>
    </source>
</evidence>
<comment type="similarity">
    <text evidence="1">Belongs to the 'phage' integrase family.</text>
</comment>
<dbReference type="SUPFAM" id="SSF56349">
    <property type="entry name" value="DNA breaking-rejoining enzymes"/>
    <property type="match status" value="1"/>
</dbReference>
<evidence type="ECO:0000256" key="2">
    <source>
        <dbReference type="ARBA" id="ARBA00022908"/>
    </source>
</evidence>
<proteinExistence type="inferred from homology"/>
<sequence>MSENTINAALRRLGFGKDEMTGHGFRSAASSILNESGLWHVDAIERQLAHVDNDSVRRAYARADYWDERVRMRGWWAEKREEMRRGATVIPLRA</sequence>
<organism evidence="4 5">
    <name type="scientific">Methylocystis iwaonis</name>
    <dbReference type="NCBI Taxonomy" id="2885079"/>
    <lineage>
        <taxon>Bacteria</taxon>
        <taxon>Pseudomonadati</taxon>
        <taxon>Pseudomonadota</taxon>
        <taxon>Alphaproteobacteria</taxon>
        <taxon>Hyphomicrobiales</taxon>
        <taxon>Methylocystaceae</taxon>
        <taxon>Methylocystis</taxon>
    </lineage>
</organism>
<keyword evidence="2" id="KW-0229">DNA integration</keyword>
<feature type="domain" description="Tyr recombinase" evidence="3">
    <location>
        <begin position="1"/>
        <end position="64"/>
    </location>
</feature>